<name>A0ACC3MKN2_9PEZI</name>
<accession>A0ACC3MKN2</accession>
<gene>
    <name evidence="1" type="ORF">LTR37_017536</name>
</gene>
<reference evidence="1" key="1">
    <citation type="submission" date="2023-07" db="EMBL/GenBank/DDBJ databases">
        <title>Black Yeasts Isolated from many extreme environments.</title>
        <authorList>
            <person name="Coleine C."/>
            <person name="Stajich J.E."/>
            <person name="Selbmann L."/>
        </authorList>
    </citation>
    <scope>NUCLEOTIDE SEQUENCE</scope>
    <source>
        <strain evidence="1">CCFEE 5714</strain>
    </source>
</reference>
<proteinExistence type="predicted"/>
<evidence type="ECO:0000313" key="1">
    <source>
        <dbReference type="EMBL" id="KAK3697303.1"/>
    </source>
</evidence>
<organism evidence="1 2">
    <name type="scientific">Vermiconidia calcicola</name>
    <dbReference type="NCBI Taxonomy" id="1690605"/>
    <lineage>
        <taxon>Eukaryota</taxon>
        <taxon>Fungi</taxon>
        <taxon>Dikarya</taxon>
        <taxon>Ascomycota</taxon>
        <taxon>Pezizomycotina</taxon>
        <taxon>Dothideomycetes</taxon>
        <taxon>Dothideomycetidae</taxon>
        <taxon>Mycosphaerellales</taxon>
        <taxon>Extremaceae</taxon>
        <taxon>Vermiconidia</taxon>
    </lineage>
</organism>
<keyword evidence="2" id="KW-1185">Reference proteome</keyword>
<dbReference type="EMBL" id="JAUTXU010000228">
    <property type="protein sequence ID" value="KAK3697303.1"/>
    <property type="molecule type" value="Genomic_DNA"/>
</dbReference>
<comment type="caution">
    <text evidence="1">The sequence shown here is derived from an EMBL/GenBank/DDBJ whole genome shotgun (WGS) entry which is preliminary data.</text>
</comment>
<sequence>MPPRINLPPLTRGLFLVLLCLSALNVSLRSRKWAASTTRKEALTPKNYIYAPELAIPYLVIVPITSIKFPWTALTAALVENNAVSLAISGLVIWFGGRYLERAWGSKEFAKFLLYTTMIPNIFAFFIYALWHSITSTPAYPTPIQGLLAVEAGFLVALKQLVPEHTVSLFKGALRVRIKHFPAIFVLANMLSGPLLGTDTAFWLSLIGFLVSWIYLRFFRISEISASSSATGGEGVRMKGDASDTFAFVAFFPDAIHPVLAPVCDGVYSTLVQLKLCAPFSDDAIEAGNENAASRSEGLPSIMNGGGRSDEGGGGRRAEAERRRALALKALDQRLNAAAANRATSAPATATTNADPGISGVTPEAAAGASESAMPVKEAQA</sequence>
<protein>
    <submittedName>
        <fullName evidence="1">Uncharacterized protein</fullName>
    </submittedName>
</protein>
<evidence type="ECO:0000313" key="2">
    <source>
        <dbReference type="Proteomes" id="UP001281147"/>
    </source>
</evidence>
<dbReference type="Proteomes" id="UP001281147">
    <property type="component" value="Unassembled WGS sequence"/>
</dbReference>